<protein>
    <submittedName>
        <fullName evidence="1">MobC family plasmid mobilization relaxosome protein</fullName>
    </submittedName>
</protein>
<evidence type="ECO:0000313" key="2">
    <source>
        <dbReference type="Proteomes" id="UP000473887"/>
    </source>
</evidence>
<evidence type="ECO:0000313" key="1">
    <source>
        <dbReference type="EMBL" id="NEZ94148.1"/>
    </source>
</evidence>
<dbReference type="RefSeq" id="WP_003397806.1">
    <property type="nucleotide sequence ID" value="NZ_CP013842.1"/>
</dbReference>
<dbReference type="EMBL" id="SGKC01000075">
    <property type="protein sequence ID" value="NEZ94148.1"/>
    <property type="molecule type" value="Genomic_DNA"/>
</dbReference>
<sequence>MNKEKAEEIIESVQGNIKHSDMILTDDERALLMEYALGNITREEYIEKALEDVQKDNIRYDIKEEKILDSAINLNENYKVNRKRNKQIVIRATEKEFNTIKNKVKKSKLSQNEYLLKCALDKRILVVDGLKDLNIELKRIGNNLNQLTKSVHEGKANCSKELLEINEEMKEVWQLLRQLTPKAP</sequence>
<proteinExistence type="predicted"/>
<dbReference type="Pfam" id="PF21983">
    <property type="entry name" value="NikA-like"/>
    <property type="match status" value="1"/>
</dbReference>
<dbReference type="Proteomes" id="UP000473887">
    <property type="component" value="Unassembled WGS sequence"/>
</dbReference>
<reference evidence="1 2" key="1">
    <citation type="submission" date="2019-02" db="EMBL/GenBank/DDBJ databases">
        <title>Genome sequencing of Clostridium botulinum clinical isolates.</title>
        <authorList>
            <person name="Brunt J."/>
            <person name="Van Vliet A.H.M."/>
            <person name="Stringer S.C."/>
            <person name="Grant K.A."/>
            <person name="Carter A.C."/>
            <person name="Peck M.W."/>
        </authorList>
    </citation>
    <scope>NUCLEOTIDE SEQUENCE [LARGE SCALE GENOMIC DNA]</scope>
    <source>
        <strain evidence="1 2">H142660711</strain>
    </source>
</reference>
<name>A0A6B4F6J4_CLOBO</name>
<comment type="caution">
    <text evidence="1">The sequence shown here is derived from an EMBL/GenBank/DDBJ whole genome shotgun (WGS) entry which is preliminary data.</text>
</comment>
<dbReference type="InterPro" id="IPR053842">
    <property type="entry name" value="NikA-like"/>
</dbReference>
<dbReference type="AlphaFoldDB" id="A0A6B4F6J4"/>
<dbReference type="OrthoDB" id="9796842at2"/>
<organism evidence="1 2">
    <name type="scientific">Clostridium botulinum</name>
    <dbReference type="NCBI Taxonomy" id="1491"/>
    <lineage>
        <taxon>Bacteria</taxon>
        <taxon>Bacillati</taxon>
        <taxon>Bacillota</taxon>
        <taxon>Clostridia</taxon>
        <taxon>Eubacteriales</taxon>
        <taxon>Clostridiaceae</taxon>
        <taxon>Clostridium</taxon>
    </lineage>
</organism>
<accession>A0A6B4F6J4</accession>
<gene>
    <name evidence="1" type="ORF">EXM69_19935</name>
</gene>